<dbReference type="Proteomes" id="UP000808349">
    <property type="component" value="Unassembled WGS sequence"/>
</dbReference>
<comment type="caution">
    <text evidence="8">The sequence shown here is derived from an EMBL/GenBank/DDBJ whole genome shotgun (WGS) entry which is preliminary data.</text>
</comment>
<comment type="pathway">
    <text evidence="1 7">Cofactor biosynthesis; riboflavin biosynthesis; riboflavin from 2-hydroxy-3-oxobutyl phosphate and 5-amino-6-(D-ribitylamino)uracil: step 1/2.</text>
</comment>
<comment type="similarity">
    <text evidence="2 7">Belongs to the DMRL synthase family.</text>
</comment>
<comment type="catalytic activity">
    <reaction evidence="6 7">
        <text>(2S)-2-hydroxy-3-oxobutyl phosphate + 5-amino-6-(D-ribitylamino)uracil = 6,7-dimethyl-8-(1-D-ribityl)lumazine + phosphate + 2 H2O + H(+)</text>
        <dbReference type="Rhea" id="RHEA:26152"/>
        <dbReference type="ChEBI" id="CHEBI:15377"/>
        <dbReference type="ChEBI" id="CHEBI:15378"/>
        <dbReference type="ChEBI" id="CHEBI:15934"/>
        <dbReference type="ChEBI" id="CHEBI:43474"/>
        <dbReference type="ChEBI" id="CHEBI:58201"/>
        <dbReference type="ChEBI" id="CHEBI:58830"/>
        <dbReference type="EC" id="2.5.1.78"/>
    </reaction>
</comment>
<protein>
    <recommendedName>
        <fullName evidence="3 7">6,7-dimethyl-8-ribityllumazine synthase</fullName>
        <shortName evidence="7">DMRL synthase</shortName>
        <shortName evidence="7">LS</shortName>
        <shortName evidence="7">Lumazine synthase</shortName>
        <ecNumber evidence="3 7">2.5.1.78</ecNumber>
    </recommendedName>
</protein>
<evidence type="ECO:0000313" key="8">
    <source>
        <dbReference type="EMBL" id="MBK9717609.1"/>
    </source>
</evidence>
<feature type="binding site" evidence="7">
    <location>
        <position position="32"/>
    </location>
    <ligand>
        <name>5-amino-6-(D-ribitylamino)uracil</name>
        <dbReference type="ChEBI" id="CHEBI:15934"/>
    </ligand>
</feature>
<evidence type="ECO:0000256" key="7">
    <source>
        <dbReference type="HAMAP-Rule" id="MF_00178"/>
    </source>
</evidence>
<feature type="binding site" evidence="7">
    <location>
        <begin position="66"/>
        <end position="68"/>
    </location>
    <ligand>
        <name>5-amino-6-(D-ribitylamino)uracil</name>
        <dbReference type="ChEBI" id="CHEBI:15934"/>
    </ligand>
</feature>
<feature type="binding site" evidence="7">
    <location>
        <begin position="95"/>
        <end position="96"/>
    </location>
    <ligand>
        <name>(2S)-2-hydroxy-3-oxobutyl phosphate</name>
        <dbReference type="ChEBI" id="CHEBI:58830"/>
    </ligand>
</feature>
<dbReference type="GO" id="GO:0009231">
    <property type="term" value="P:riboflavin biosynthetic process"/>
    <property type="evidence" value="ECO:0007669"/>
    <property type="project" value="UniProtKB-UniRule"/>
</dbReference>
<dbReference type="SUPFAM" id="SSF52121">
    <property type="entry name" value="Lumazine synthase"/>
    <property type="match status" value="1"/>
</dbReference>
<comment type="function">
    <text evidence="7">Catalyzes the formation of 6,7-dimethyl-8-ribityllumazine by condensation of 5-amino-6-(D-ribitylamino)uracil with 3,4-dihydroxy-2-butanone 4-phosphate. This is the penultimate step in the biosynthesis of riboflavin.</text>
</comment>
<evidence type="ECO:0000256" key="6">
    <source>
        <dbReference type="ARBA" id="ARBA00048785"/>
    </source>
</evidence>
<organism evidence="8 9">
    <name type="scientific">Candidatus Defluviibacterium haderslevense</name>
    <dbReference type="NCBI Taxonomy" id="2981993"/>
    <lineage>
        <taxon>Bacteria</taxon>
        <taxon>Pseudomonadati</taxon>
        <taxon>Bacteroidota</taxon>
        <taxon>Saprospiria</taxon>
        <taxon>Saprospirales</taxon>
        <taxon>Saprospiraceae</taxon>
        <taxon>Candidatus Defluviibacterium</taxon>
    </lineage>
</organism>
<gene>
    <name evidence="7" type="primary">ribH</name>
    <name evidence="8" type="ORF">IPO85_08875</name>
</gene>
<dbReference type="InterPro" id="IPR034964">
    <property type="entry name" value="LS"/>
</dbReference>
<feature type="active site" description="Proton donor" evidence="7">
    <location>
        <position position="98"/>
    </location>
</feature>
<dbReference type="Gene3D" id="3.40.50.960">
    <property type="entry name" value="Lumazine/riboflavin synthase"/>
    <property type="match status" value="1"/>
</dbReference>
<feature type="binding site" evidence="7">
    <location>
        <position position="123"/>
    </location>
    <ligand>
        <name>5-amino-6-(D-ribitylamino)uracil</name>
        <dbReference type="ChEBI" id="CHEBI:15934"/>
    </ligand>
</feature>
<dbReference type="AlphaFoldDB" id="A0A9D7XD72"/>
<name>A0A9D7XD72_9BACT</name>
<dbReference type="InterPro" id="IPR002180">
    <property type="entry name" value="LS/RS"/>
</dbReference>
<evidence type="ECO:0000256" key="4">
    <source>
        <dbReference type="ARBA" id="ARBA00022619"/>
    </source>
</evidence>
<dbReference type="NCBIfam" id="TIGR00114">
    <property type="entry name" value="lumazine-synth"/>
    <property type="match status" value="1"/>
</dbReference>
<evidence type="ECO:0000256" key="1">
    <source>
        <dbReference type="ARBA" id="ARBA00004917"/>
    </source>
</evidence>
<dbReference type="PANTHER" id="PTHR21058">
    <property type="entry name" value="6,7-DIMETHYL-8-RIBITYLLUMAZINE SYNTHASE DMRL SYNTHASE LUMAZINE SYNTHASE"/>
    <property type="match status" value="1"/>
</dbReference>
<accession>A0A9D7XD72</accession>
<dbReference type="HAMAP" id="MF_00178">
    <property type="entry name" value="Lumazine_synth"/>
    <property type="match status" value="1"/>
</dbReference>
<dbReference type="Pfam" id="PF00885">
    <property type="entry name" value="DMRL_synthase"/>
    <property type="match status" value="1"/>
</dbReference>
<evidence type="ECO:0000256" key="3">
    <source>
        <dbReference type="ARBA" id="ARBA00012664"/>
    </source>
</evidence>
<keyword evidence="4 7" id="KW-0686">Riboflavin biosynthesis</keyword>
<dbReference type="GO" id="GO:0000906">
    <property type="term" value="F:6,7-dimethyl-8-ribityllumazine synthase activity"/>
    <property type="evidence" value="ECO:0007669"/>
    <property type="project" value="UniProtKB-UniRule"/>
</dbReference>
<proteinExistence type="inferred from homology"/>
<evidence type="ECO:0000256" key="5">
    <source>
        <dbReference type="ARBA" id="ARBA00022679"/>
    </source>
</evidence>
<evidence type="ECO:0000256" key="2">
    <source>
        <dbReference type="ARBA" id="ARBA00007424"/>
    </source>
</evidence>
<dbReference type="InterPro" id="IPR036467">
    <property type="entry name" value="LS/RS_sf"/>
</dbReference>
<dbReference type="CDD" id="cd09209">
    <property type="entry name" value="Lumazine_synthase-I"/>
    <property type="match status" value="1"/>
</dbReference>
<keyword evidence="5 7" id="KW-0808">Transferase</keyword>
<feature type="binding site" evidence="7">
    <location>
        <position position="137"/>
    </location>
    <ligand>
        <name>(2S)-2-hydroxy-3-oxobutyl phosphate</name>
        <dbReference type="ChEBI" id="CHEBI:58830"/>
    </ligand>
</feature>
<dbReference type="GO" id="GO:0009349">
    <property type="term" value="C:riboflavin synthase complex"/>
    <property type="evidence" value="ECO:0007669"/>
    <property type="project" value="UniProtKB-UniRule"/>
</dbReference>
<dbReference type="EC" id="2.5.1.78" evidence="3 7"/>
<reference evidence="8 9" key="1">
    <citation type="submission" date="2020-10" db="EMBL/GenBank/DDBJ databases">
        <title>Connecting structure to function with the recovery of over 1000 high-quality activated sludge metagenome-assembled genomes encoding full-length rRNA genes using long-read sequencing.</title>
        <authorList>
            <person name="Singleton C.M."/>
            <person name="Petriglieri F."/>
            <person name="Kristensen J.M."/>
            <person name="Kirkegaard R.H."/>
            <person name="Michaelsen T.Y."/>
            <person name="Andersen M.H."/>
            <person name="Karst S.M."/>
            <person name="Dueholm M.S."/>
            <person name="Nielsen P.H."/>
            <person name="Albertsen M."/>
        </authorList>
    </citation>
    <scope>NUCLEOTIDE SEQUENCE [LARGE SCALE GENOMIC DNA]</scope>
    <source>
        <strain evidence="8">Ribe_18-Q3-R11-54_BAT3C.373</strain>
    </source>
</reference>
<sequence>MAGILPSANSELAVIQTGHFEKTKIGIVVSEWNSPITNALQDACMTTLINLGIQQKHIKLHKVPGAYELPLAAKWLLDQFYVQGVICLGCVIKGDTKHDEYINHAIAGGIMNLSLSYSKPVIFGVLTTKNKKQAEERSGGKLGNKGEESALALIRMLQLHDNIGIPSNKKA</sequence>
<dbReference type="PANTHER" id="PTHR21058:SF0">
    <property type="entry name" value="6,7-DIMETHYL-8-RIBITYLLUMAZINE SYNTHASE"/>
    <property type="match status" value="1"/>
</dbReference>
<feature type="binding site" evidence="7">
    <location>
        <begin position="90"/>
        <end position="92"/>
    </location>
    <ligand>
        <name>5-amino-6-(D-ribitylamino)uracil</name>
        <dbReference type="ChEBI" id="CHEBI:15934"/>
    </ligand>
</feature>
<evidence type="ECO:0000313" key="9">
    <source>
        <dbReference type="Proteomes" id="UP000808349"/>
    </source>
</evidence>
<dbReference type="EMBL" id="JADKFW010000005">
    <property type="protein sequence ID" value="MBK9717609.1"/>
    <property type="molecule type" value="Genomic_DNA"/>
</dbReference>